<evidence type="ECO:0000256" key="1">
    <source>
        <dbReference type="SAM" id="Phobius"/>
    </source>
</evidence>
<evidence type="ECO:0000313" key="4">
    <source>
        <dbReference type="Proteomes" id="UP000076154"/>
    </source>
</evidence>
<feature type="domain" description="DUF6534" evidence="2">
    <location>
        <begin position="179"/>
        <end position="265"/>
    </location>
</feature>
<dbReference type="Proteomes" id="UP000076154">
    <property type="component" value="Unassembled WGS sequence"/>
</dbReference>
<name>A0A369K279_HYPMA</name>
<feature type="transmembrane region" description="Helical" evidence="1">
    <location>
        <begin position="177"/>
        <end position="195"/>
    </location>
</feature>
<dbReference type="STRING" id="39966.A0A369K279"/>
<keyword evidence="1" id="KW-0472">Membrane</keyword>
<feature type="transmembrane region" description="Helical" evidence="1">
    <location>
        <begin position="95"/>
        <end position="117"/>
    </location>
</feature>
<gene>
    <name evidence="3" type="ORF">Hypma_014829</name>
</gene>
<reference evidence="3" key="1">
    <citation type="submission" date="2018-04" db="EMBL/GenBank/DDBJ databases">
        <title>Whole genome sequencing of Hypsizygus marmoreus.</title>
        <authorList>
            <person name="Choi I.-G."/>
            <person name="Min B."/>
            <person name="Kim J.-G."/>
            <person name="Kim S."/>
            <person name="Oh Y.-L."/>
            <person name="Kong W.-S."/>
            <person name="Park H."/>
            <person name="Jeong J."/>
            <person name="Song E.-S."/>
        </authorList>
    </citation>
    <scope>NUCLEOTIDE SEQUENCE [LARGE SCALE GENOMIC DNA]</scope>
    <source>
        <strain evidence="3">51987-8</strain>
    </source>
</reference>
<evidence type="ECO:0000259" key="2">
    <source>
        <dbReference type="Pfam" id="PF20152"/>
    </source>
</evidence>
<dbReference type="InterPro" id="IPR045339">
    <property type="entry name" value="DUF6534"/>
</dbReference>
<dbReference type="PANTHER" id="PTHR40465:SF1">
    <property type="entry name" value="DUF6534 DOMAIN-CONTAINING PROTEIN"/>
    <property type="match status" value="1"/>
</dbReference>
<feature type="transmembrane region" description="Helical" evidence="1">
    <location>
        <begin position="240"/>
        <end position="261"/>
    </location>
</feature>
<comment type="caution">
    <text evidence="3">The sequence shown here is derived from an EMBL/GenBank/DDBJ whole genome shotgun (WGS) entry which is preliminary data.</text>
</comment>
<feature type="transmembrane region" description="Helical" evidence="1">
    <location>
        <begin position="47"/>
        <end position="67"/>
    </location>
</feature>
<feature type="transmembrane region" description="Helical" evidence="1">
    <location>
        <begin position="17"/>
        <end position="40"/>
    </location>
</feature>
<sequence>MASACTSFNISQLDGGMLAGIFLACSIWGASSFQTFLYFLNCDKDSFFLRYLVGVLWVLDTANQVLLAKGNWRSLISRYGSPDVLASVPEYMHHAWISVLVNDAVQLYFIHRIYVFAKSSVYRPCNVMILNSIFAILLVLVVYQPIAVTVFVIYGYGQPLDLLVTKQENAVNLSGRAAAVTIDIVVAACMVFLLTREAPYFKRSRRLVHRLLIITVSSGSLTALLVTICLILVIVYPDTLYWIAIDFSLCSVYLSTLLANLNTRGYIRGDYEVTITPDIELGNSTGARSSKMAVVGQRRPGSTQAKTVHPVSDGCIRVESRAEQNGPDTSTASKAEA</sequence>
<keyword evidence="1" id="KW-0812">Transmembrane</keyword>
<dbReference type="PANTHER" id="PTHR40465">
    <property type="entry name" value="CHROMOSOME 1, WHOLE GENOME SHOTGUN SEQUENCE"/>
    <property type="match status" value="1"/>
</dbReference>
<dbReference type="EMBL" id="LUEZ02000010">
    <property type="protein sequence ID" value="RDB28741.1"/>
    <property type="molecule type" value="Genomic_DNA"/>
</dbReference>
<proteinExistence type="predicted"/>
<protein>
    <recommendedName>
        <fullName evidence="2">DUF6534 domain-containing protein</fullName>
    </recommendedName>
</protein>
<keyword evidence="4" id="KW-1185">Reference proteome</keyword>
<feature type="transmembrane region" description="Helical" evidence="1">
    <location>
        <begin position="129"/>
        <end position="157"/>
    </location>
</feature>
<evidence type="ECO:0000313" key="3">
    <source>
        <dbReference type="EMBL" id="RDB28741.1"/>
    </source>
</evidence>
<dbReference type="OrthoDB" id="3161836at2759"/>
<keyword evidence="1" id="KW-1133">Transmembrane helix</keyword>
<accession>A0A369K279</accession>
<dbReference type="AlphaFoldDB" id="A0A369K279"/>
<organism evidence="3 4">
    <name type="scientific">Hypsizygus marmoreus</name>
    <name type="common">White beech mushroom</name>
    <name type="synonym">Agaricus marmoreus</name>
    <dbReference type="NCBI Taxonomy" id="39966"/>
    <lineage>
        <taxon>Eukaryota</taxon>
        <taxon>Fungi</taxon>
        <taxon>Dikarya</taxon>
        <taxon>Basidiomycota</taxon>
        <taxon>Agaricomycotina</taxon>
        <taxon>Agaricomycetes</taxon>
        <taxon>Agaricomycetidae</taxon>
        <taxon>Agaricales</taxon>
        <taxon>Tricholomatineae</taxon>
        <taxon>Lyophyllaceae</taxon>
        <taxon>Hypsizygus</taxon>
    </lineage>
</organism>
<dbReference type="Pfam" id="PF20152">
    <property type="entry name" value="DUF6534"/>
    <property type="match status" value="1"/>
</dbReference>
<feature type="transmembrane region" description="Helical" evidence="1">
    <location>
        <begin position="207"/>
        <end position="234"/>
    </location>
</feature>
<dbReference type="InParanoid" id="A0A369K279"/>